<dbReference type="InterPro" id="IPR051168">
    <property type="entry name" value="AASS"/>
</dbReference>
<dbReference type="GO" id="GO:0005737">
    <property type="term" value="C:cytoplasm"/>
    <property type="evidence" value="ECO:0007669"/>
    <property type="project" value="TreeGrafter"/>
</dbReference>
<dbReference type="InterPro" id="IPR005097">
    <property type="entry name" value="Sacchrp_dh_NADP-bd"/>
</dbReference>
<keyword evidence="5" id="KW-1185">Reference proteome</keyword>
<protein>
    <submittedName>
        <fullName evidence="4">Saccharopine dehydrogenase</fullName>
    </submittedName>
</protein>
<evidence type="ECO:0000313" key="4">
    <source>
        <dbReference type="EMBL" id="TPH17284.1"/>
    </source>
</evidence>
<dbReference type="EMBL" id="SAWY01000008">
    <property type="protein sequence ID" value="TPH17284.1"/>
    <property type="molecule type" value="Genomic_DNA"/>
</dbReference>
<dbReference type="PANTHER" id="PTHR11133">
    <property type="entry name" value="SACCHAROPINE DEHYDROGENASE"/>
    <property type="match status" value="1"/>
</dbReference>
<dbReference type="InterPro" id="IPR032095">
    <property type="entry name" value="Sacchrp_dh-like_C"/>
</dbReference>
<sequence length="387" mass="42908">MSATIHWLGVGLSSIPGIEKLAHDNRNVIVWNRSLGKAQAALSQIADKIEISTLEWSALANKVKAGDILISMLPATMHIKVAELCLEKNAHFVSSSYISPEMQALHQQAKEANLCFVNEVGLDPGLDHILAHALVENYKNSSQYHSDNKLYFRSYCGGFPKIANDFKYKFSWSPLGVLKALKSPAKWLENGVEGNSNAPWEALADYTVDLPEGSETFQCYPNRDSLPFMEQYHLADENVQQFVRGTLRLAGWSDAWAELFDKVAQLTSSASAETAEQELKVISESLERQYSYEENEPDRVVLHVDLEAKNADGTVWQQSYLLDSSGNEKGQAMARLVSIPVSFAIESILNNVAVKGVSAAPHQSKEVASWIQQLTDLGEVITHQVMK</sequence>
<dbReference type="SUPFAM" id="SSF51735">
    <property type="entry name" value="NAD(P)-binding Rossmann-fold domains"/>
    <property type="match status" value="1"/>
</dbReference>
<dbReference type="AlphaFoldDB" id="A0A502L244"/>
<dbReference type="Gene3D" id="3.40.50.720">
    <property type="entry name" value="NAD(P)-binding Rossmann-like Domain"/>
    <property type="match status" value="1"/>
</dbReference>
<dbReference type="OrthoDB" id="973788at2"/>
<accession>A0A502L244</accession>
<feature type="domain" description="Saccharopine dehydrogenase NADP binding" evidence="2">
    <location>
        <begin position="5"/>
        <end position="115"/>
    </location>
</feature>
<organism evidence="4 5">
    <name type="scientific">Litorilituus lipolyticus</name>
    <dbReference type="NCBI Taxonomy" id="2491017"/>
    <lineage>
        <taxon>Bacteria</taxon>
        <taxon>Pseudomonadati</taxon>
        <taxon>Pseudomonadota</taxon>
        <taxon>Gammaproteobacteria</taxon>
        <taxon>Alteromonadales</taxon>
        <taxon>Colwelliaceae</taxon>
        <taxon>Litorilituus</taxon>
    </lineage>
</organism>
<dbReference type="GO" id="GO:0019878">
    <property type="term" value="P:lysine biosynthetic process via aminoadipic acid"/>
    <property type="evidence" value="ECO:0007669"/>
    <property type="project" value="TreeGrafter"/>
</dbReference>
<proteinExistence type="predicted"/>
<evidence type="ECO:0000259" key="2">
    <source>
        <dbReference type="Pfam" id="PF03435"/>
    </source>
</evidence>
<dbReference type="PANTHER" id="PTHR11133:SF22">
    <property type="entry name" value="ALPHA-AMINOADIPIC SEMIALDEHYDE SYNTHASE, MITOCHONDRIAL"/>
    <property type="match status" value="1"/>
</dbReference>
<evidence type="ECO:0000313" key="5">
    <source>
        <dbReference type="Proteomes" id="UP000315303"/>
    </source>
</evidence>
<evidence type="ECO:0000256" key="1">
    <source>
        <dbReference type="ARBA" id="ARBA00023002"/>
    </source>
</evidence>
<feature type="domain" description="Saccharopine dehydrogenase-like C-terminal" evidence="3">
    <location>
        <begin position="121"/>
        <end position="361"/>
    </location>
</feature>
<dbReference type="Gene3D" id="3.30.360.10">
    <property type="entry name" value="Dihydrodipicolinate Reductase, domain 2"/>
    <property type="match status" value="1"/>
</dbReference>
<dbReference type="RefSeq" id="WP_140602263.1">
    <property type="nucleotide sequence ID" value="NZ_SAWY01000008.1"/>
</dbReference>
<dbReference type="Proteomes" id="UP000315303">
    <property type="component" value="Unassembled WGS sequence"/>
</dbReference>
<dbReference type="InterPro" id="IPR036291">
    <property type="entry name" value="NAD(P)-bd_dom_sf"/>
</dbReference>
<dbReference type="Pfam" id="PF03435">
    <property type="entry name" value="Sacchrp_dh_NADP"/>
    <property type="match status" value="1"/>
</dbReference>
<reference evidence="4 5" key="1">
    <citation type="submission" date="2019-01" db="EMBL/GenBank/DDBJ databases">
        <title>Litorilituus lipolytica sp. nov., isolated from intertidal sand of the Yellow Sea in China.</title>
        <authorList>
            <person name="Liu A."/>
        </authorList>
    </citation>
    <scope>NUCLEOTIDE SEQUENCE [LARGE SCALE GENOMIC DNA]</scope>
    <source>
        <strain evidence="4 5">RZ04</strain>
    </source>
</reference>
<dbReference type="SUPFAM" id="SSF55347">
    <property type="entry name" value="Glyceraldehyde-3-phosphate dehydrogenase-like, C-terminal domain"/>
    <property type="match status" value="1"/>
</dbReference>
<gene>
    <name evidence="4" type="ORF">EPA86_04670</name>
</gene>
<dbReference type="GO" id="GO:0004753">
    <property type="term" value="F:saccharopine dehydrogenase activity"/>
    <property type="evidence" value="ECO:0007669"/>
    <property type="project" value="TreeGrafter"/>
</dbReference>
<dbReference type="Pfam" id="PF16653">
    <property type="entry name" value="Sacchrp_dh_C"/>
    <property type="match status" value="1"/>
</dbReference>
<comment type="caution">
    <text evidence="4">The sequence shown here is derived from an EMBL/GenBank/DDBJ whole genome shotgun (WGS) entry which is preliminary data.</text>
</comment>
<name>A0A502L244_9GAMM</name>
<evidence type="ECO:0000259" key="3">
    <source>
        <dbReference type="Pfam" id="PF16653"/>
    </source>
</evidence>
<keyword evidence="1" id="KW-0560">Oxidoreductase</keyword>